<protein>
    <submittedName>
        <fullName evidence="1">Uncharacterized protein</fullName>
    </submittedName>
</protein>
<accession>A0A699TGS4</accession>
<comment type="caution">
    <text evidence="1">The sequence shown here is derived from an EMBL/GenBank/DDBJ whole genome shotgun (WGS) entry which is preliminary data.</text>
</comment>
<gene>
    <name evidence="1" type="ORF">Tci_881751</name>
</gene>
<sequence length="114" mass="11622">LAEVLARKQLVQRREEVFDTVLGVHFGGGELALTQPAGHFVGGLAEAGSVVAHQNALHAGTIHEQHEVVGGALHGRRIVVLRDGAADDDAGFQIGGVGGVLGGVALAQHVLLGT</sequence>
<proteinExistence type="predicted"/>
<dbReference type="AlphaFoldDB" id="A0A699TGS4"/>
<feature type="non-terminal residue" evidence="1">
    <location>
        <position position="1"/>
    </location>
</feature>
<reference evidence="1" key="1">
    <citation type="journal article" date="2019" name="Sci. Rep.">
        <title>Draft genome of Tanacetum cinerariifolium, the natural source of mosquito coil.</title>
        <authorList>
            <person name="Yamashiro T."/>
            <person name="Shiraishi A."/>
            <person name="Satake H."/>
            <person name="Nakayama K."/>
        </authorList>
    </citation>
    <scope>NUCLEOTIDE SEQUENCE</scope>
</reference>
<evidence type="ECO:0000313" key="1">
    <source>
        <dbReference type="EMBL" id="GFD09782.1"/>
    </source>
</evidence>
<organism evidence="1">
    <name type="scientific">Tanacetum cinerariifolium</name>
    <name type="common">Dalmatian daisy</name>
    <name type="synonym">Chrysanthemum cinerariifolium</name>
    <dbReference type="NCBI Taxonomy" id="118510"/>
    <lineage>
        <taxon>Eukaryota</taxon>
        <taxon>Viridiplantae</taxon>
        <taxon>Streptophyta</taxon>
        <taxon>Embryophyta</taxon>
        <taxon>Tracheophyta</taxon>
        <taxon>Spermatophyta</taxon>
        <taxon>Magnoliopsida</taxon>
        <taxon>eudicotyledons</taxon>
        <taxon>Gunneridae</taxon>
        <taxon>Pentapetalae</taxon>
        <taxon>asterids</taxon>
        <taxon>campanulids</taxon>
        <taxon>Asterales</taxon>
        <taxon>Asteraceae</taxon>
        <taxon>Asteroideae</taxon>
        <taxon>Anthemideae</taxon>
        <taxon>Anthemidinae</taxon>
        <taxon>Tanacetum</taxon>
    </lineage>
</organism>
<name>A0A699TGS4_TANCI</name>
<dbReference type="EMBL" id="BKCJ011247848">
    <property type="protein sequence ID" value="GFD09782.1"/>
    <property type="molecule type" value="Genomic_DNA"/>
</dbReference>